<dbReference type="GO" id="GO:0015031">
    <property type="term" value="P:protein transport"/>
    <property type="evidence" value="ECO:0007669"/>
    <property type="project" value="UniProtKB-KW"/>
</dbReference>
<dbReference type="Gene3D" id="6.10.250.860">
    <property type="match status" value="1"/>
</dbReference>
<dbReference type="Pfam" id="PF10475">
    <property type="entry name" value="Vps54_N"/>
    <property type="match status" value="1"/>
</dbReference>
<dbReference type="Pfam" id="PF07928">
    <property type="entry name" value="Vps54"/>
    <property type="match status" value="1"/>
</dbReference>
<reference evidence="11" key="2">
    <citation type="submission" date="2023-02" db="EMBL/GenBank/DDBJ databases">
        <authorList>
            <consortium name="DOE Joint Genome Institute"/>
            <person name="Mondo S.J."/>
            <person name="Chang Y."/>
            <person name="Wang Y."/>
            <person name="Ahrendt S."/>
            <person name="Andreopoulos W."/>
            <person name="Barry K."/>
            <person name="Beard J."/>
            <person name="Benny G.L."/>
            <person name="Blankenship S."/>
            <person name="Bonito G."/>
            <person name="Cuomo C."/>
            <person name="Desiro A."/>
            <person name="Gervers K.A."/>
            <person name="Hundley H."/>
            <person name="Kuo A."/>
            <person name="LaButti K."/>
            <person name="Lang B.F."/>
            <person name="Lipzen A."/>
            <person name="O'Donnell K."/>
            <person name="Pangilinan J."/>
            <person name="Reynolds N."/>
            <person name="Sandor L."/>
            <person name="Smith M.W."/>
            <person name="Tsang A."/>
            <person name="Grigoriev I.V."/>
            <person name="Stajich J.E."/>
            <person name="Spatafora J.W."/>
        </authorList>
    </citation>
    <scope>NUCLEOTIDE SEQUENCE</scope>
    <source>
        <strain evidence="11">RSA 2281</strain>
    </source>
</reference>
<dbReference type="InterPro" id="IPR039745">
    <property type="entry name" value="Vps54"/>
</dbReference>
<dbReference type="Gene3D" id="1.20.1280.130">
    <property type="match status" value="1"/>
</dbReference>
<dbReference type="Proteomes" id="UP001209540">
    <property type="component" value="Unassembled WGS sequence"/>
</dbReference>
<feature type="compositionally biased region" description="Low complexity" evidence="8">
    <location>
        <begin position="58"/>
        <end position="73"/>
    </location>
</feature>
<dbReference type="GO" id="GO:0042147">
    <property type="term" value="P:retrograde transport, endosome to Golgi"/>
    <property type="evidence" value="ECO:0007669"/>
    <property type="project" value="InterPro"/>
</dbReference>
<feature type="compositionally biased region" description="Low complexity" evidence="8">
    <location>
        <begin position="511"/>
        <end position="522"/>
    </location>
</feature>
<comment type="similarity">
    <text evidence="2">Belongs to the VPS54 family.</text>
</comment>
<evidence type="ECO:0000313" key="12">
    <source>
        <dbReference type="Proteomes" id="UP001209540"/>
    </source>
</evidence>
<evidence type="ECO:0000256" key="8">
    <source>
        <dbReference type="SAM" id="MobiDB-lite"/>
    </source>
</evidence>
<organism evidence="11 12">
    <name type="scientific">Phascolomyces articulosus</name>
    <dbReference type="NCBI Taxonomy" id="60185"/>
    <lineage>
        <taxon>Eukaryota</taxon>
        <taxon>Fungi</taxon>
        <taxon>Fungi incertae sedis</taxon>
        <taxon>Mucoromycota</taxon>
        <taxon>Mucoromycotina</taxon>
        <taxon>Mucoromycetes</taxon>
        <taxon>Mucorales</taxon>
        <taxon>Lichtheimiaceae</taxon>
        <taxon>Phascolomyces</taxon>
    </lineage>
</organism>
<proteinExistence type="inferred from homology"/>
<evidence type="ECO:0000313" key="11">
    <source>
        <dbReference type="EMBL" id="KAI9277113.1"/>
    </source>
</evidence>
<evidence type="ECO:0000256" key="3">
    <source>
        <dbReference type="ARBA" id="ARBA00017665"/>
    </source>
</evidence>
<feature type="compositionally biased region" description="Basic and acidic residues" evidence="8">
    <location>
        <begin position="78"/>
        <end position="88"/>
    </location>
</feature>
<protein>
    <recommendedName>
        <fullName evidence="3">Vacuolar protein sorting-associated protein 54</fullName>
    </recommendedName>
</protein>
<evidence type="ECO:0000256" key="4">
    <source>
        <dbReference type="ARBA" id="ARBA00022448"/>
    </source>
</evidence>
<gene>
    <name evidence="11" type="ORF">BDA99DRAFT_494913</name>
</gene>
<feature type="region of interest" description="Disordered" evidence="8">
    <location>
        <begin position="149"/>
        <end position="172"/>
    </location>
</feature>
<evidence type="ECO:0000256" key="2">
    <source>
        <dbReference type="ARBA" id="ARBA00009150"/>
    </source>
</evidence>
<evidence type="ECO:0000256" key="1">
    <source>
        <dbReference type="ARBA" id="ARBA00004601"/>
    </source>
</evidence>
<feature type="region of interest" description="Disordered" evidence="8">
    <location>
        <begin position="1"/>
        <end position="104"/>
    </location>
</feature>
<dbReference type="GO" id="GO:0019905">
    <property type="term" value="F:syntaxin binding"/>
    <property type="evidence" value="ECO:0007669"/>
    <property type="project" value="TreeGrafter"/>
</dbReference>
<evidence type="ECO:0000259" key="10">
    <source>
        <dbReference type="Pfam" id="PF10475"/>
    </source>
</evidence>
<keyword evidence="5" id="KW-0653">Protein transport</keyword>
<dbReference type="InterPro" id="IPR019515">
    <property type="entry name" value="VPS54_N"/>
</dbReference>
<reference evidence="11" key="1">
    <citation type="journal article" date="2022" name="IScience">
        <title>Evolution of zygomycete secretomes and the origins of terrestrial fungal ecologies.</title>
        <authorList>
            <person name="Chang Y."/>
            <person name="Wang Y."/>
            <person name="Mondo S."/>
            <person name="Ahrendt S."/>
            <person name="Andreopoulos W."/>
            <person name="Barry K."/>
            <person name="Beard J."/>
            <person name="Benny G.L."/>
            <person name="Blankenship S."/>
            <person name="Bonito G."/>
            <person name="Cuomo C."/>
            <person name="Desiro A."/>
            <person name="Gervers K.A."/>
            <person name="Hundley H."/>
            <person name="Kuo A."/>
            <person name="LaButti K."/>
            <person name="Lang B.F."/>
            <person name="Lipzen A."/>
            <person name="O'Donnell K."/>
            <person name="Pangilinan J."/>
            <person name="Reynolds N."/>
            <person name="Sandor L."/>
            <person name="Smith M.E."/>
            <person name="Tsang A."/>
            <person name="Grigoriev I.V."/>
            <person name="Stajich J.E."/>
            <person name="Spatafora J.W."/>
        </authorList>
    </citation>
    <scope>NUCLEOTIDE SEQUENCE</scope>
    <source>
        <strain evidence="11">RSA 2281</strain>
    </source>
</reference>
<dbReference type="InterPro" id="IPR012501">
    <property type="entry name" value="Vps54_C"/>
</dbReference>
<keyword evidence="6" id="KW-0333">Golgi apparatus</keyword>
<keyword evidence="4" id="KW-0813">Transport</keyword>
<dbReference type="GO" id="GO:0006896">
    <property type="term" value="P:Golgi to vacuole transport"/>
    <property type="evidence" value="ECO:0007669"/>
    <property type="project" value="TreeGrafter"/>
</dbReference>
<sequence>MQPRSHAAGQHGENGNGTSRNHLHHHHSPSRTSSARRHLSPNNIVTSSTAPVSPINANSPRPTSPRNTNTNTPVYSMVRERSMHRDEGGGNSSRPPSIRSASSYGRPLNRLMHNAHTRRHSSYSNFSTMSETSLPWTTRDIGFNAISGVLNDPAKRGQTSTKPSKGDVPPVPHASIQKVRSSDFDSYLEHITPVFDRYQHNKLNDEENNALAATSPIVSPYGSLHNILDTLDESSLPAHQRRSGRNPYGQVLSSESLALLDSVAPEPTPRELPMLENVPSIFFEPDFQLENPRTFDAVCEGADIIGNSGPNPPVSTNSILQEKLSYYLDTVEVHLIREIENRSSSFFEALSNLQALHQQTLDCVSQIHTIRQKMKDIQSTKCNEGLQVVRLQVRRRNLERLQEAIRIIKEVRAAQPMIQVLLGQGDYFAALDLIDETHAVLEDNKEAGVIDLKEVRALTNFSTQLDEMQKAVGVMMQHDFLSILLSDLSYQIETIDFDQAKQKILDHAKSPRSSPLPSSESASQEEDEEGLLDRLMPSTTGLLRTDMFMSTMQGYRERLLAEIKEIVRKKYPAVSPTEDTGQNSPARQLRTMPFDSFFKVLLDVFIMLIRAIQRAAIYHKILCQLIDKCMAEDEEKKKDMKKESSDIIFAAADLAHVRCAKLIGFRSEQNAQLNPTDFYRLASVMRTFIQQCEAYCERTCFGLRGTVLSQQKAFVDHFHMERVKQEAQLIENEQWVASEVPSDFQRIVDRICDGSVSSLAQDDSLQQPQQKGEERKSTKFLIVNGTSYFVVGCSLLIIKMFEEYLRCIWNLEGMTTDIMQKLVELLKLFNSRVCQVILGAGAMRSAGLKNISAKHLALASQSVGIMIGLIPSLKECVRQHMPAKHTVLLSEFDRILKDYQEHQSEIHAKLVAIMNERFSVHVKAMQVIQWDEQDESSGKSPSSYMETLVKETMTLHKVLSKYLPHQNLQGIMREVFNSFTIQLSQEINKLSIQTESGKDRLAKDAAYFTRRLSSLNGIDPPSDAVINAVNEISISA</sequence>
<dbReference type="GO" id="GO:0000938">
    <property type="term" value="C:GARP complex"/>
    <property type="evidence" value="ECO:0007669"/>
    <property type="project" value="InterPro"/>
</dbReference>
<comment type="caution">
    <text evidence="11">The sequence shown here is derived from an EMBL/GenBank/DDBJ whole genome shotgun (WGS) entry which is preliminary data.</text>
</comment>
<accession>A0AAD5PIU2</accession>
<feature type="domain" description="Vacuolar protein sorting-associated protein 54 C-terminal" evidence="9">
    <location>
        <begin position="786"/>
        <end position="917"/>
    </location>
</feature>
<evidence type="ECO:0000256" key="5">
    <source>
        <dbReference type="ARBA" id="ARBA00022927"/>
    </source>
</evidence>
<keyword evidence="7" id="KW-0175">Coiled coil</keyword>
<dbReference type="GO" id="GO:0005829">
    <property type="term" value="C:cytosol"/>
    <property type="evidence" value="ECO:0007669"/>
    <property type="project" value="GOC"/>
</dbReference>
<dbReference type="AlphaFoldDB" id="A0AAD5PIU2"/>
<dbReference type="PANTHER" id="PTHR12965">
    <property type="entry name" value="VACUOLAR PROTEIN SORTING 54"/>
    <property type="match status" value="1"/>
</dbReference>
<evidence type="ECO:0000256" key="7">
    <source>
        <dbReference type="ARBA" id="ARBA00023054"/>
    </source>
</evidence>
<comment type="subcellular location">
    <subcellularLocation>
        <location evidence="1">Golgi apparatus</location>
        <location evidence="1">trans-Golgi network</location>
    </subcellularLocation>
</comment>
<feature type="compositionally biased region" description="Polar residues" evidence="8">
    <location>
        <begin position="40"/>
        <end position="57"/>
    </location>
</feature>
<keyword evidence="12" id="KW-1185">Reference proteome</keyword>
<feature type="compositionally biased region" description="Low complexity" evidence="8">
    <location>
        <begin position="92"/>
        <end position="103"/>
    </location>
</feature>
<feature type="compositionally biased region" description="Basic residues" evidence="8">
    <location>
        <begin position="21"/>
        <end position="39"/>
    </location>
</feature>
<dbReference type="EMBL" id="JAIXMP010000002">
    <property type="protein sequence ID" value="KAI9277113.1"/>
    <property type="molecule type" value="Genomic_DNA"/>
</dbReference>
<dbReference type="PANTHER" id="PTHR12965:SF0">
    <property type="entry name" value="VACUOLAR PROTEIN SORTING-ASSOCIATED PROTEIN 54"/>
    <property type="match status" value="1"/>
</dbReference>
<evidence type="ECO:0000256" key="6">
    <source>
        <dbReference type="ARBA" id="ARBA00023034"/>
    </source>
</evidence>
<feature type="region of interest" description="Disordered" evidence="8">
    <location>
        <begin position="507"/>
        <end position="534"/>
    </location>
</feature>
<feature type="domain" description="Vacuolar protein sorting-associated protein 54 N-terminal" evidence="10">
    <location>
        <begin position="321"/>
        <end position="443"/>
    </location>
</feature>
<evidence type="ECO:0000259" key="9">
    <source>
        <dbReference type="Pfam" id="PF07928"/>
    </source>
</evidence>
<name>A0AAD5PIU2_9FUNG</name>